<sequence>MTDSAIKLDRIDQKILDILQRDGRISYQRLAEQINLTPRPCQERVRKLERAGIIRGYSAQISITPEPKGLILQLQVALKTQSGRAAQCAFEAEVARRADVLDCWLVSGTFDYILRLRCNDMTAYHQLSNVWLADESLRIERIVSVPEMQKVK</sequence>
<dbReference type="PANTHER" id="PTHR30154:SF34">
    <property type="entry name" value="TRANSCRIPTIONAL REGULATOR AZLB"/>
    <property type="match status" value="1"/>
</dbReference>
<keyword evidence="2" id="KW-0238">DNA-binding</keyword>
<dbReference type="SMART" id="SM00344">
    <property type="entry name" value="HTH_ASNC"/>
    <property type="match status" value="1"/>
</dbReference>
<dbReference type="RefSeq" id="WP_110189550.1">
    <property type="nucleotide sequence ID" value="NZ_CP177354.1"/>
</dbReference>
<evidence type="ECO:0000256" key="1">
    <source>
        <dbReference type="ARBA" id="ARBA00023015"/>
    </source>
</evidence>
<dbReference type="Pfam" id="PF13412">
    <property type="entry name" value="HTH_24"/>
    <property type="match status" value="1"/>
</dbReference>
<evidence type="ECO:0000256" key="2">
    <source>
        <dbReference type="ARBA" id="ARBA00023125"/>
    </source>
</evidence>
<dbReference type="InterPro" id="IPR011991">
    <property type="entry name" value="ArsR-like_HTH"/>
</dbReference>
<dbReference type="PROSITE" id="PS50956">
    <property type="entry name" value="HTH_ASNC_2"/>
    <property type="match status" value="1"/>
</dbReference>
<dbReference type="Gene3D" id="3.30.70.920">
    <property type="match status" value="1"/>
</dbReference>
<dbReference type="SUPFAM" id="SSF54909">
    <property type="entry name" value="Dimeric alpha+beta barrel"/>
    <property type="match status" value="1"/>
</dbReference>
<keyword evidence="6" id="KW-1185">Reference proteome</keyword>
<protein>
    <submittedName>
        <fullName evidence="5">AsnC family transcriptional regulator</fullName>
    </submittedName>
</protein>
<dbReference type="InterPro" id="IPR036390">
    <property type="entry name" value="WH_DNA-bd_sf"/>
</dbReference>
<dbReference type="Pfam" id="PF01037">
    <property type="entry name" value="AsnC_trans_reg"/>
    <property type="match status" value="1"/>
</dbReference>
<keyword evidence="3" id="KW-0804">Transcription</keyword>
<keyword evidence="1" id="KW-0805">Transcription regulation</keyword>
<dbReference type="PRINTS" id="PR00033">
    <property type="entry name" value="HTHASNC"/>
</dbReference>
<evidence type="ECO:0000313" key="5">
    <source>
        <dbReference type="EMBL" id="PXF29073.1"/>
    </source>
</evidence>
<dbReference type="SUPFAM" id="SSF46785">
    <property type="entry name" value="Winged helix' DNA-binding domain"/>
    <property type="match status" value="1"/>
</dbReference>
<dbReference type="InterPro" id="IPR019887">
    <property type="entry name" value="Tscrpt_reg_AsnC/Lrp_C"/>
</dbReference>
<feature type="domain" description="HTH asnC-type" evidence="4">
    <location>
        <begin position="8"/>
        <end position="71"/>
    </location>
</feature>
<dbReference type="Proteomes" id="UP000248090">
    <property type="component" value="Unassembled WGS sequence"/>
</dbReference>
<name>A0ABX5LUB4_9GAMM</name>
<gene>
    <name evidence="5" type="ORF">WH50_22845</name>
</gene>
<evidence type="ECO:0000256" key="3">
    <source>
        <dbReference type="ARBA" id="ARBA00023163"/>
    </source>
</evidence>
<dbReference type="CDD" id="cd00090">
    <property type="entry name" value="HTH_ARSR"/>
    <property type="match status" value="1"/>
</dbReference>
<dbReference type="Gene3D" id="1.10.10.10">
    <property type="entry name" value="Winged helix-like DNA-binding domain superfamily/Winged helix DNA-binding domain"/>
    <property type="match status" value="1"/>
</dbReference>
<organism evidence="5 6">
    <name type="scientific">Pokkaliibacter plantistimulans</name>
    <dbReference type="NCBI Taxonomy" id="1635171"/>
    <lineage>
        <taxon>Bacteria</taxon>
        <taxon>Pseudomonadati</taxon>
        <taxon>Pseudomonadota</taxon>
        <taxon>Gammaproteobacteria</taxon>
        <taxon>Oceanospirillales</taxon>
        <taxon>Balneatrichaceae</taxon>
        <taxon>Pokkaliibacter</taxon>
    </lineage>
</organism>
<dbReference type="EMBL" id="LAPT01000128">
    <property type="protein sequence ID" value="PXF29073.1"/>
    <property type="molecule type" value="Genomic_DNA"/>
</dbReference>
<reference evidence="5 6" key="1">
    <citation type="submission" date="2015-03" db="EMBL/GenBank/DDBJ databases">
        <authorList>
            <person name="Krishnan R."/>
            <person name="Midha S."/>
            <person name="Patil P.B."/>
            <person name="Rameshkumar N."/>
        </authorList>
    </citation>
    <scope>NUCLEOTIDE SEQUENCE [LARGE SCALE GENOMIC DNA]</scope>
    <source>
        <strain evidence="5 6">L1E11</strain>
    </source>
</reference>
<dbReference type="InterPro" id="IPR000485">
    <property type="entry name" value="AsnC-type_HTH_dom"/>
</dbReference>
<proteinExistence type="predicted"/>
<evidence type="ECO:0000259" key="4">
    <source>
        <dbReference type="PROSITE" id="PS50956"/>
    </source>
</evidence>
<dbReference type="InterPro" id="IPR036388">
    <property type="entry name" value="WH-like_DNA-bd_sf"/>
</dbReference>
<dbReference type="InterPro" id="IPR011008">
    <property type="entry name" value="Dimeric_a/b-barrel"/>
</dbReference>
<evidence type="ECO:0000313" key="6">
    <source>
        <dbReference type="Proteomes" id="UP000248090"/>
    </source>
</evidence>
<dbReference type="PANTHER" id="PTHR30154">
    <property type="entry name" value="LEUCINE-RESPONSIVE REGULATORY PROTEIN"/>
    <property type="match status" value="1"/>
</dbReference>
<comment type="caution">
    <text evidence="5">The sequence shown here is derived from an EMBL/GenBank/DDBJ whole genome shotgun (WGS) entry which is preliminary data.</text>
</comment>
<accession>A0ABX5LUB4</accession>
<dbReference type="InterPro" id="IPR019888">
    <property type="entry name" value="Tscrpt_reg_AsnC-like"/>
</dbReference>